<evidence type="ECO:0000256" key="1">
    <source>
        <dbReference type="SAM" id="MobiDB-lite"/>
    </source>
</evidence>
<keyword evidence="2" id="KW-0472">Membrane</keyword>
<organism evidence="3 4">
    <name type="scientific">Microlunatus ginsengisoli</name>
    <dbReference type="NCBI Taxonomy" id="363863"/>
    <lineage>
        <taxon>Bacteria</taxon>
        <taxon>Bacillati</taxon>
        <taxon>Actinomycetota</taxon>
        <taxon>Actinomycetes</taxon>
        <taxon>Propionibacteriales</taxon>
        <taxon>Propionibacteriaceae</taxon>
        <taxon>Microlunatus</taxon>
    </lineage>
</organism>
<proteinExistence type="predicted"/>
<evidence type="ECO:0008006" key="5">
    <source>
        <dbReference type="Google" id="ProtNLM"/>
    </source>
</evidence>
<keyword evidence="2" id="KW-1133">Transmembrane helix</keyword>
<dbReference type="EMBL" id="BAABAB010000050">
    <property type="protein sequence ID" value="GAA3639884.1"/>
    <property type="molecule type" value="Genomic_DNA"/>
</dbReference>
<evidence type="ECO:0000256" key="2">
    <source>
        <dbReference type="SAM" id="Phobius"/>
    </source>
</evidence>
<feature type="transmembrane region" description="Helical" evidence="2">
    <location>
        <begin position="20"/>
        <end position="39"/>
    </location>
</feature>
<comment type="caution">
    <text evidence="3">The sequence shown here is derived from an EMBL/GenBank/DDBJ whole genome shotgun (WGS) entry which is preliminary data.</text>
</comment>
<dbReference type="RefSeq" id="WP_344809414.1">
    <property type="nucleotide sequence ID" value="NZ_BAABAB010000050.1"/>
</dbReference>
<reference evidence="4" key="1">
    <citation type="journal article" date="2019" name="Int. J. Syst. Evol. Microbiol.">
        <title>The Global Catalogue of Microorganisms (GCM) 10K type strain sequencing project: providing services to taxonomists for standard genome sequencing and annotation.</title>
        <authorList>
            <consortium name="The Broad Institute Genomics Platform"/>
            <consortium name="The Broad Institute Genome Sequencing Center for Infectious Disease"/>
            <person name="Wu L."/>
            <person name="Ma J."/>
        </authorList>
    </citation>
    <scope>NUCLEOTIDE SEQUENCE [LARGE SCALE GENOMIC DNA]</scope>
    <source>
        <strain evidence="4">JCM 16929</strain>
    </source>
</reference>
<dbReference type="Proteomes" id="UP001501490">
    <property type="component" value="Unassembled WGS sequence"/>
</dbReference>
<evidence type="ECO:0000313" key="3">
    <source>
        <dbReference type="EMBL" id="GAA3639884.1"/>
    </source>
</evidence>
<keyword evidence="2" id="KW-0812">Transmembrane</keyword>
<feature type="compositionally biased region" description="Low complexity" evidence="1">
    <location>
        <begin position="77"/>
        <end position="86"/>
    </location>
</feature>
<name>A0ABP7AUD0_9ACTN</name>
<keyword evidence="4" id="KW-1185">Reference proteome</keyword>
<protein>
    <recommendedName>
        <fullName evidence="5">Secreted protein</fullName>
    </recommendedName>
</protein>
<feature type="region of interest" description="Disordered" evidence="1">
    <location>
        <begin position="50"/>
        <end position="86"/>
    </location>
</feature>
<accession>A0ABP7AUD0</accession>
<gene>
    <name evidence="3" type="ORF">GCM10022236_48040</name>
</gene>
<sequence length="86" mass="9061">MSAALMVLEIDPSIVRPGWVALVVTLFIGAALVLLFFSLRRQVRRISPDLPYADDVDTEASGPSSESQPPTTPPAAPDITSPGKSG</sequence>
<evidence type="ECO:0000313" key="4">
    <source>
        <dbReference type="Proteomes" id="UP001501490"/>
    </source>
</evidence>